<sequence length="75" mass="8525">MLSIAPDVHFVDSPVRVLNRCLSSWTVVEATEGYYTIDDQDNKAESYKIVEPPVVLEPASGSLNQLWQFERAERI</sequence>
<gene>
    <name evidence="1" type="ORF">BGZ95_002872</name>
</gene>
<dbReference type="EMBL" id="JAAAIL010001629">
    <property type="protein sequence ID" value="KAG0267296.1"/>
    <property type="molecule type" value="Genomic_DNA"/>
</dbReference>
<reference evidence="1" key="1">
    <citation type="journal article" date="2020" name="Fungal Divers.">
        <title>Resolving the Mortierellaceae phylogeny through synthesis of multi-gene phylogenetics and phylogenomics.</title>
        <authorList>
            <person name="Vandepol N."/>
            <person name="Liber J."/>
            <person name="Desiro A."/>
            <person name="Na H."/>
            <person name="Kennedy M."/>
            <person name="Barry K."/>
            <person name="Grigoriev I.V."/>
            <person name="Miller A.N."/>
            <person name="O'Donnell K."/>
            <person name="Stajich J.E."/>
            <person name="Bonito G."/>
        </authorList>
    </citation>
    <scope>NUCLEOTIDE SEQUENCE</scope>
    <source>
        <strain evidence="1">NRRL 28262</strain>
    </source>
</reference>
<organism evidence="1 2">
    <name type="scientific">Linnemannia exigua</name>
    <dbReference type="NCBI Taxonomy" id="604196"/>
    <lineage>
        <taxon>Eukaryota</taxon>
        <taxon>Fungi</taxon>
        <taxon>Fungi incertae sedis</taxon>
        <taxon>Mucoromycota</taxon>
        <taxon>Mortierellomycotina</taxon>
        <taxon>Mortierellomycetes</taxon>
        <taxon>Mortierellales</taxon>
        <taxon>Mortierellaceae</taxon>
        <taxon>Linnemannia</taxon>
    </lineage>
</organism>
<name>A0AAD4H2N9_9FUNG</name>
<proteinExistence type="predicted"/>
<dbReference type="Proteomes" id="UP001194580">
    <property type="component" value="Unassembled WGS sequence"/>
</dbReference>
<evidence type="ECO:0000313" key="1">
    <source>
        <dbReference type="EMBL" id="KAG0267296.1"/>
    </source>
</evidence>
<accession>A0AAD4H2N9</accession>
<dbReference type="AlphaFoldDB" id="A0AAD4H2N9"/>
<keyword evidence="2" id="KW-1185">Reference proteome</keyword>
<evidence type="ECO:0000313" key="2">
    <source>
        <dbReference type="Proteomes" id="UP001194580"/>
    </source>
</evidence>
<comment type="caution">
    <text evidence="1">The sequence shown here is derived from an EMBL/GenBank/DDBJ whole genome shotgun (WGS) entry which is preliminary data.</text>
</comment>
<protein>
    <submittedName>
        <fullName evidence="1">Uncharacterized protein</fullName>
    </submittedName>
</protein>